<dbReference type="SUPFAM" id="SSF75620">
    <property type="entry name" value="Release factor"/>
    <property type="match status" value="1"/>
</dbReference>
<dbReference type="PANTHER" id="PTHR43804:SF7">
    <property type="entry name" value="LD18447P"/>
    <property type="match status" value="1"/>
</dbReference>
<dbReference type="GO" id="GO:0005737">
    <property type="term" value="C:cytoplasm"/>
    <property type="evidence" value="ECO:0007669"/>
    <property type="project" value="UniProtKB-ARBA"/>
</dbReference>
<dbReference type="InterPro" id="IPR000352">
    <property type="entry name" value="Pep_chain_release_fac_I"/>
</dbReference>
<keyword evidence="3" id="KW-0648">Protein biosynthesis</keyword>
<dbReference type="InterPro" id="IPR050057">
    <property type="entry name" value="Prokaryotic/Mito_RF"/>
</dbReference>
<keyword evidence="2" id="KW-0488">Methylation</keyword>
<proteinExistence type="inferred from homology"/>
<reference evidence="6" key="1">
    <citation type="submission" date="2019-06" db="EMBL/GenBank/DDBJ databases">
        <authorList>
            <person name="Zheng W."/>
        </authorList>
    </citation>
    <scope>NUCLEOTIDE SEQUENCE</scope>
    <source>
        <strain evidence="6">QDHG01</strain>
    </source>
</reference>
<dbReference type="GO" id="GO:0003747">
    <property type="term" value="F:translation release factor activity"/>
    <property type="evidence" value="ECO:0007669"/>
    <property type="project" value="InterPro"/>
</dbReference>
<dbReference type="FunFam" id="3.30.160.20:FF:000004">
    <property type="entry name" value="Peptide chain release factor 1"/>
    <property type="match status" value="1"/>
</dbReference>
<evidence type="ECO:0000313" key="7">
    <source>
        <dbReference type="Proteomes" id="UP000785679"/>
    </source>
</evidence>
<sequence>MFSELPKGETTQDFDETLLKKCEIGEYQVILYRHLKKLSNQLTDLNTKFLEVSVKNAQNAESSQSSDELVAIRKQISSLGVYAKLFSDFQALVTEMWGCIELMEDKEMRKMAEEDLEALREQMDELQVEIEDECVPKRDIDARDVTLEVRQAAGGSESSLFAEDLVTMYKALCQRKGWRCIQEDFQEDMAINKGCKLGVFKITSHNGDVYRHLKHESGVHKVQRVPETEKQGRMHSSTATVVVMPEVPKEFHLDEKDIRIDTYRASGAGGQHVNKTDSAVRATHVPTGVVAQCQDQRDQHQNKSKALAALKQKLYAIFEETENSKDKAFKREQIGGGNINEKIRTYNFPNNRITDHRLGVTKFGMDDMLVTGELLEEFIEELIEQERAIKLKELFGEVK</sequence>
<gene>
    <name evidence="6" type="ORF">FGO68_gene2542</name>
</gene>
<dbReference type="Gene3D" id="3.30.160.20">
    <property type="match status" value="1"/>
</dbReference>
<evidence type="ECO:0000313" key="6">
    <source>
        <dbReference type="EMBL" id="TNV85714.1"/>
    </source>
</evidence>
<dbReference type="PANTHER" id="PTHR43804">
    <property type="entry name" value="LD18447P"/>
    <property type="match status" value="1"/>
</dbReference>
<protein>
    <recommendedName>
        <fullName evidence="5">Prokaryotic-type class I peptide chain release factors domain-containing protein</fullName>
    </recommendedName>
</protein>
<accession>A0A8J8T7Z4</accession>
<comment type="caution">
    <text evidence="6">The sequence shown here is derived from an EMBL/GenBank/DDBJ whole genome shotgun (WGS) entry which is preliminary data.</text>
</comment>
<dbReference type="EMBL" id="RRYP01001608">
    <property type="protein sequence ID" value="TNV85714.1"/>
    <property type="molecule type" value="Genomic_DNA"/>
</dbReference>
<dbReference type="OrthoDB" id="2019491at2759"/>
<dbReference type="SMART" id="SM00937">
    <property type="entry name" value="PCRF"/>
    <property type="match status" value="1"/>
</dbReference>
<dbReference type="Gene3D" id="3.30.70.1660">
    <property type="match status" value="1"/>
</dbReference>
<evidence type="ECO:0000256" key="3">
    <source>
        <dbReference type="ARBA" id="ARBA00022917"/>
    </source>
</evidence>
<feature type="coiled-coil region" evidence="4">
    <location>
        <begin position="102"/>
        <end position="133"/>
    </location>
</feature>
<dbReference type="InterPro" id="IPR005139">
    <property type="entry name" value="PCRF"/>
</dbReference>
<dbReference type="Proteomes" id="UP000785679">
    <property type="component" value="Unassembled WGS sequence"/>
</dbReference>
<name>A0A8J8T7Z4_HALGN</name>
<dbReference type="Pfam" id="PF03462">
    <property type="entry name" value="PCRF"/>
    <property type="match status" value="1"/>
</dbReference>
<organism evidence="6 7">
    <name type="scientific">Halteria grandinella</name>
    <dbReference type="NCBI Taxonomy" id="5974"/>
    <lineage>
        <taxon>Eukaryota</taxon>
        <taxon>Sar</taxon>
        <taxon>Alveolata</taxon>
        <taxon>Ciliophora</taxon>
        <taxon>Intramacronucleata</taxon>
        <taxon>Spirotrichea</taxon>
        <taxon>Stichotrichia</taxon>
        <taxon>Sporadotrichida</taxon>
        <taxon>Halteriidae</taxon>
        <taxon>Halteria</taxon>
    </lineage>
</organism>
<dbReference type="PROSITE" id="PS00745">
    <property type="entry name" value="RF_PROK_I"/>
    <property type="match status" value="1"/>
</dbReference>
<evidence type="ECO:0000256" key="4">
    <source>
        <dbReference type="SAM" id="Coils"/>
    </source>
</evidence>
<dbReference type="InterPro" id="IPR045853">
    <property type="entry name" value="Pep_chain_release_fac_I_sf"/>
</dbReference>
<dbReference type="Pfam" id="PF00472">
    <property type="entry name" value="RF-1"/>
    <property type="match status" value="1"/>
</dbReference>
<keyword evidence="7" id="KW-1185">Reference proteome</keyword>
<dbReference type="Gene3D" id="6.10.140.1950">
    <property type="match status" value="1"/>
</dbReference>
<keyword evidence="4" id="KW-0175">Coiled coil</keyword>
<feature type="domain" description="Prokaryotic-type class I peptide chain release factors" evidence="5">
    <location>
        <begin position="264"/>
        <end position="280"/>
    </location>
</feature>
<evidence type="ECO:0000259" key="5">
    <source>
        <dbReference type="PROSITE" id="PS00745"/>
    </source>
</evidence>
<dbReference type="AlphaFoldDB" id="A0A8J8T7Z4"/>
<evidence type="ECO:0000256" key="1">
    <source>
        <dbReference type="ARBA" id="ARBA00010835"/>
    </source>
</evidence>
<comment type="similarity">
    <text evidence="1">Belongs to the prokaryotic/mitochondrial release factor family.</text>
</comment>
<evidence type="ECO:0000256" key="2">
    <source>
        <dbReference type="ARBA" id="ARBA00022481"/>
    </source>
</evidence>